<feature type="transmembrane region" description="Helical" evidence="3">
    <location>
        <begin position="243"/>
        <end position="263"/>
    </location>
</feature>
<gene>
    <name evidence="4" type="ORF">ABB37_07789</name>
    <name evidence="5" type="ORF">ABB37_07790</name>
    <name evidence="6" type="ORF">ABB37_07791</name>
</gene>
<feature type="transmembrane region" description="Helical" evidence="3">
    <location>
        <begin position="313"/>
        <end position="332"/>
    </location>
</feature>
<dbReference type="AlphaFoldDB" id="A0A0N0DT32"/>
<keyword evidence="7" id="KW-1185">Reference proteome</keyword>
<dbReference type="GeneID" id="26908075"/>
<dbReference type="RefSeq" id="XP_015654920.1">
    <property type="nucleotide sequence ID" value="XM_015806556.1"/>
</dbReference>
<dbReference type="EMBL" id="LGTL01000020">
    <property type="protein sequence ID" value="KPA76480.1"/>
    <property type="molecule type" value="Genomic_DNA"/>
</dbReference>
<accession>A0A0N0DT32</accession>
<dbReference type="OMA" id="HVNATSK"/>
<dbReference type="EMBL" id="LGTL01000020">
    <property type="protein sequence ID" value="KPA76481.1"/>
    <property type="molecule type" value="Genomic_DNA"/>
</dbReference>
<feature type="transmembrane region" description="Helical" evidence="3">
    <location>
        <begin position="283"/>
        <end position="301"/>
    </location>
</feature>
<evidence type="ECO:0000313" key="4">
    <source>
        <dbReference type="EMBL" id="KPA76479.1"/>
    </source>
</evidence>
<evidence type="ECO:0000313" key="6">
    <source>
        <dbReference type="EMBL" id="KPA76481.1"/>
    </source>
</evidence>
<keyword evidence="3" id="KW-0472">Membrane</keyword>
<keyword evidence="3" id="KW-1133">Transmembrane helix</keyword>
<dbReference type="GeneID" id="26908074"/>
<evidence type="ECO:0000256" key="2">
    <source>
        <dbReference type="SAM" id="MobiDB-lite"/>
    </source>
</evidence>
<dbReference type="OrthoDB" id="2126698at2759"/>
<feature type="region of interest" description="Disordered" evidence="2">
    <location>
        <begin position="1"/>
        <end position="41"/>
    </location>
</feature>
<reference evidence="6 7" key="1">
    <citation type="submission" date="2015-07" db="EMBL/GenBank/DDBJ databases">
        <title>High-quality genome of monoxenous trypanosomatid Leptomonas pyrrhocoris.</title>
        <authorList>
            <person name="Flegontov P."/>
            <person name="Butenko A."/>
            <person name="Firsov S."/>
            <person name="Vlcek C."/>
            <person name="Logacheva M.D."/>
            <person name="Field M."/>
            <person name="Filatov D."/>
            <person name="Flegontova O."/>
            <person name="Gerasimov E."/>
            <person name="Jackson A.P."/>
            <person name="Kelly S."/>
            <person name="Opperdoes F."/>
            <person name="O'Reilly A."/>
            <person name="Votypka J."/>
            <person name="Yurchenko V."/>
            <person name="Lukes J."/>
        </authorList>
    </citation>
    <scope>NUCLEOTIDE SEQUENCE [LARGE SCALE GENOMIC DNA]</scope>
    <source>
        <strain evidence="6">H10</strain>
    </source>
</reference>
<sequence>MTSRSGNNAAQHSSPATTDAATTASPRQPVPATTTPVQDAPSAVAVAGEAVPAVALPASHDELLRTTTEVLSHFYPASPRAASAFAPACVTADCSSSSSSADTAAAAEELIEECGSPLPIAPAPWRYMELPFLSTADQMRTQSGGIASDDADEHTPLLMLVTLLVRLALPVTVTHVLRLSMSFITTVFMGHYLSTEKFAAAATGLTFTTLTAMSIGAGFAYTLDTLATQEHGRRKHSPEIAAIFLRSVVCTFAAYLPIAVFYFFCDPVLALLIHADLVADTAYFLRMSVFIAAPMMLVNSFLKFAQSQRVTQLGVVCSAAGALTLPPLLFLFRNNGLPGIIAALSINRFFTLAVVVVGVLRNAGLRQCWTGRSLPEHIKAVLANGAALWEFTKVGIPVLAANCADSWSFEVLGVAAANLGPTSAAVWSVVMMLYSMLFGGYVGLAAAGAIRIGNSLGQGKGLLARRYSYATALVAACCTLVLATVLWLGGGVIFRYMQSNDEVTRRGESMTALMAATFLFDSIFYACSAREAVASVVIALSSVAASISNITDASLSMFRTRTSLWCHSPQSTEVADILFYEARRSLPLESKTPKRRKSSAGGSPVRKL</sequence>
<dbReference type="VEuPathDB" id="TriTrypDB:LpyrH10_20_1130"/>
<protein>
    <submittedName>
        <fullName evidence="6">Putative membrane transporter</fullName>
    </submittedName>
</protein>
<feature type="transmembrane region" description="Helical" evidence="3">
    <location>
        <begin position="198"/>
        <end position="223"/>
    </location>
</feature>
<dbReference type="VEuPathDB" id="TriTrypDB:LpyrH10_20_1140"/>
<dbReference type="GO" id="GO:0042910">
    <property type="term" value="F:xenobiotic transmembrane transporter activity"/>
    <property type="evidence" value="ECO:0007669"/>
    <property type="project" value="InterPro"/>
</dbReference>
<dbReference type="EMBL" id="LGTL01000020">
    <property type="protein sequence ID" value="KPA76479.1"/>
    <property type="molecule type" value="Genomic_DNA"/>
</dbReference>
<feature type="transmembrane region" description="Helical" evidence="3">
    <location>
        <begin position="338"/>
        <end position="360"/>
    </location>
</feature>
<dbReference type="RefSeq" id="XP_015654918.1">
    <property type="nucleotide sequence ID" value="XM_015806554.1"/>
</dbReference>
<dbReference type="GO" id="GO:0015297">
    <property type="term" value="F:antiporter activity"/>
    <property type="evidence" value="ECO:0007669"/>
    <property type="project" value="InterPro"/>
</dbReference>
<dbReference type="Proteomes" id="UP000037923">
    <property type="component" value="Unassembled WGS sequence"/>
</dbReference>
<feature type="compositionally biased region" description="Polar residues" evidence="2">
    <location>
        <begin position="1"/>
        <end position="15"/>
    </location>
</feature>
<organism evidence="6 7">
    <name type="scientific">Leptomonas pyrrhocoris</name>
    <name type="common">Firebug parasite</name>
    <dbReference type="NCBI Taxonomy" id="157538"/>
    <lineage>
        <taxon>Eukaryota</taxon>
        <taxon>Discoba</taxon>
        <taxon>Euglenozoa</taxon>
        <taxon>Kinetoplastea</taxon>
        <taxon>Metakinetoplastina</taxon>
        <taxon>Trypanosomatida</taxon>
        <taxon>Trypanosomatidae</taxon>
        <taxon>Leishmaniinae</taxon>
        <taxon>Leptomonas</taxon>
    </lineage>
</organism>
<evidence type="ECO:0000256" key="3">
    <source>
        <dbReference type="SAM" id="Phobius"/>
    </source>
</evidence>
<dbReference type="Pfam" id="PF01554">
    <property type="entry name" value="MatE"/>
    <property type="match status" value="2"/>
</dbReference>
<evidence type="ECO:0000256" key="1">
    <source>
        <dbReference type="ARBA" id="ARBA00010199"/>
    </source>
</evidence>
<dbReference type="VEuPathDB" id="TriTrypDB:LpyrH10_20_1120"/>
<evidence type="ECO:0000313" key="5">
    <source>
        <dbReference type="EMBL" id="KPA76480.1"/>
    </source>
</evidence>
<comment type="similarity">
    <text evidence="1">Belongs to the multi antimicrobial extrusion (MATE) (TC 2.A.66.1) family.</text>
</comment>
<keyword evidence="3" id="KW-0812">Transmembrane</keyword>
<feature type="transmembrane region" description="Helical" evidence="3">
    <location>
        <begin position="425"/>
        <end position="450"/>
    </location>
</feature>
<dbReference type="InterPro" id="IPR002528">
    <property type="entry name" value="MATE_fam"/>
</dbReference>
<dbReference type="GO" id="GO:0016020">
    <property type="term" value="C:membrane"/>
    <property type="evidence" value="ECO:0007669"/>
    <property type="project" value="InterPro"/>
</dbReference>
<name>A0A0N0DT32_LEPPY</name>
<feature type="transmembrane region" description="Helical" evidence="3">
    <location>
        <begin position="157"/>
        <end position="178"/>
    </location>
</feature>
<dbReference type="RefSeq" id="XP_015654919.1">
    <property type="nucleotide sequence ID" value="XM_015806555.1"/>
</dbReference>
<evidence type="ECO:0000313" key="7">
    <source>
        <dbReference type="Proteomes" id="UP000037923"/>
    </source>
</evidence>
<comment type="caution">
    <text evidence="6">The sequence shown here is derived from an EMBL/GenBank/DDBJ whole genome shotgun (WGS) entry which is preliminary data.</text>
</comment>
<dbReference type="PANTHER" id="PTHR11206">
    <property type="entry name" value="MULTIDRUG RESISTANCE PROTEIN"/>
    <property type="match status" value="1"/>
</dbReference>
<feature type="transmembrane region" description="Helical" evidence="3">
    <location>
        <begin position="470"/>
        <end position="497"/>
    </location>
</feature>
<dbReference type="GeneID" id="26908076"/>
<proteinExistence type="inferred from homology"/>